<accession>A0A2P5EHQ5</accession>
<dbReference type="Proteomes" id="UP000237000">
    <property type="component" value="Unassembled WGS sequence"/>
</dbReference>
<dbReference type="InParanoid" id="A0A2P5EHQ5"/>
<keyword evidence="2" id="KW-1185">Reference proteome</keyword>
<protein>
    <submittedName>
        <fullName evidence="1">Uncharacterized protein</fullName>
    </submittedName>
</protein>
<proteinExistence type="predicted"/>
<gene>
    <name evidence="1" type="ORF">TorRG33x02_191760</name>
</gene>
<dbReference type="EMBL" id="JXTC01000153">
    <property type="protein sequence ID" value="PON85076.1"/>
    <property type="molecule type" value="Genomic_DNA"/>
</dbReference>
<evidence type="ECO:0000313" key="2">
    <source>
        <dbReference type="Proteomes" id="UP000237000"/>
    </source>
</evidence>
<dbReference type="AlphaFoldDB" id="A0A2P5EHQ5"/>
<comment type="caution">
    <text evidence="1">The sequence shown here is derived from an EMBL/GenBank/DDBJ whole genome shotgun (WGS) entry which is preliminary data.</text>
</comment>
<name>A0A2P5EHQ5_TREOI</name>
<sequence length="75" mass="8710">MDCLLAIDESFGRSEDRSKLGTIAGPRFWLVRVPCGLMDVEKRGREDEKEMERRREAYLSMLMAALMAMAVERRE</sequence>
<evidence type="ECO:0000313" key="1">
    <source>
        <dbReference type="EMBL" id="PON85076.1"/>
    </source>
</evidence>
<organism evidence="1 2">
    <name type="scientific">Trema orientale</name>
    <name type="common">Charcoal tree</name>
    <name type="synonym">Celtis orientalis</name>
    <dbReference type="NCBI Taxonomy" id="63057"/>
    <lineage>
        <taxon>Eukaryota</taxon>
        <taxon>Viridiplantae</taxon>
        <taxon>Streptophyta</taxon>
        <taxon>Embryophyta</taxon>
        <taxon>Tracheophyta</taxon>
        <taxon>Spermatophyta</taxon>
        <taxon>Magnoliopsida</taxon>
        <taxon>eudicotyledons</taxon>
        <taxon>Gunneridae</taxon>
        <taxon>Pentapetalae</taxon>
        <taxon>rosids</taxon>
        <taxon>fabids</taxon>
        <taxon>Rosales</taxon>
        <taxon>Cannabaceae</taxon>
        <taxon>Trema</taxon>
    </lineage>
</organism>
<reference evidence="2" key="1">
    <citation type="submission" date="2016-06" db="EMBL/GenBank/DDBJ databases">
        <title>Parallel loss of symbiosis genes in relatives of nitrogen-fixing non-legume Parasponia.</title>
        <authorList>
            <person name="Van Velzen R."/>
            <person name="Holmer R."/>
            <person name="Bu F."/>
            <person name="Rutten L."/>
            <person name="Van Zeijl A."/>
            <person name="Liu W."/>
            <person name="Santuari L."/>
            <person name="Cao Q."/>
            <person name="Sharma T."/>
            <person name="Shen D."/>
            <person name="Roswanjaya Y."/>
            <person name="Wardhani T."/>
            <person name="Kalhor M.S."/>
            <person name="Jansen J."/>
            <person name="Van den Hoogen J."/>
            <person name="Gungor B."/>
            <person name="Hartog M."/>
            <person name="Hontelez J."/>
            <person name="Verver J."/>
            <person name="Yang W.-C."/>
            <person name="Schijlen E."/>
            <person name="Repin R."/>
            <person name="Schilthuizen M."/>
            <person name="Schranz E."/>
            <person name="Heidstra R."/>
            <person name="Miyata K."/>
            <person name="Fedorova E."/>
            <person name="Kohlen W."/>
            <person name="Bisseling T."/>
            <person name="Smit S."/>
            <person name="Geurts R."/>
        </authorList>
    </citation>
    <scope>NUCLEOTIDE SEQUENCE [LARGE SCALE GENOMIC DNA]</scope>
    <source>
        <strain evidence="2">cv. RG33-2</strain>
    </source>
</reference>